<evidence type="ECO:0000256" key="1">
    <source>
        <dbReference type="ARBA" id="ARBA00023002"/>
    </source>
</evidence>
<dbReference type="Gene3D" id="3.30.360.10">
    <property type="entry name" value="Dihydrodipicolinate Reductase, domain 2"/>
    <property type="match status" value="1"/>
</dbReference>
<dbReference type="Proteomes" id="UP001565927">
    <property type="component" value="Unassembled WGS sequence"/>
</dbReference>
<dbReference type="Pfam" id="PF01408">
    <property type="entry name" value="GFO_IDH_MocA"/>
    <property type="match status" value="1"/>
</dbReference>
<dbReference type="RefSeq" id="WP_370443277.1">
    <property type="nucleotide sequence ID" value="NZ_JBGFTU010000062.1"/>
</dbReference>
<protein>
    <submittedName>
        <fullName evidence="4">Gfo/Idh/MocA family protein</fullName>
    </submittedName>
</protein>
<evidence type="ECO:0000313" key="5">
    <source>
        <dbReference type="Proteomes" id="UP001565927"/>
    </source>
</evidence>
<gene>
    <name evidence="4" type="ORF">AB2L27_20170</name>
</gene>
<comment type="caution">
    <text evidence="4">The sequence shown here is derived from an EMBL/GenBank/DDBJ whole genome shotgun (WGS) entry which is preliminary data.</text>
</comment>
<feature type="domain" description="Gfo/Idh/MocA-like oxidoreductase N-terminal" evidence="2">
    <location>
        <begin position="6"/>
        <end position="120"/>
    </location>
</feature>
<reference evidence="4 5" key="1">
    <citation type="submission" date="2024-07" db="EMBL/GenBank/DDBJ databases">
        <authorList>
            <person name="Thanompreechachai J."/>
            <person name="Duangmal K."/>
        </authorList>
    </citation>
    <scope>NUCLEOTIDE SEQUENCE [LARGE SCALE GENOMIC DNA]</scope>
    <source>
        <strain evidence="4 5">LSe6-4</strain>
    </source>
</reference>
<dbReference type="InterPro" id="IPR036291">
    <property type="entry name" value="NAD(P)-bd_dom_sf"/>
</dbReference>
<evidence type="ECO:0000313" key="4">
    <source>
        <dbReference type="EMBL" id="MEZ0167072.1"/>
    </source>
</evidence>
<keyword evidence="5" id="KW-1185">Reference proteome</keyword>
<dbReference type="SUPFAM" id="SSF51735">
    <property type="entry name" value="NAD(P)-binding Rossmann-fold domains"/>
    <property type="match status" value="1"/>
</dbReference>
<dbReference type="PANTHER" id="PTHR43818:SF11">
    <property type="entry name" value="BCDNA.GH03377"/>
    <property type="match status" value="1"/>
</dbReference>
<dbReference type="EMBL" id="JBGFTU010000062">
    <property type="protein sequence ID" value="MEZ0167072.1"/>
    <property type="molecule type" value="Genomic_DNA"/>
</dbReference>
<accession>A0ABV4H653</accession>
<feature type="non-terminal residue" evidence="4">
    <location>
        <position position="1"/>
    </location>
</feature>
<evidence type="ECO:0000259" key="3">
    <source>
        <dbReference type="Pfam" id="PF22725"/>
    </source>
</evidence>
<dbReference type="Pfam" id="PF22725">
    <property type="entry name" value="GFO_IDH_MocA_C3"/>
    <property type="match status" value="1"/>
</dbReference>
<dbReference type="InterPro" id="IPR000683">
    <property type="entry name" value="Gfo/Idh/MocA-like_OxRdtase_N"/>
</dbReference>
<sequence>RTGPVGIGIIGAGVISGTYLDNLTSFPDVHVHAIGDLVPAAAAARATEHGISTHGGIAAVLDHDDVEIVINLTIPAAHVEVSLAAIAAGKHVWSEKPVALDREGGQHLLAAATTAGVRLGCAPDTFLGAGLQAALAVLHRGDIGTPLSALTLMQSPGPESWHPNPAFLFAPGAGPLFDVGPYYLTTLVQAFGPISQVAALSGTARTHRTIGSGPRAGEVFEVGVPTHVAALARFAGGASSSSVFSFDSPLPRHGFVEITGTEATLALPDPNTFDGQVRIRRAGTSREQDWETIASTTAVSTRGTGVLEMARAIRAGRAHRVQGALAHHVVDAMVSIIESAQTGQFVPVSSTVTPAELLPQDWDPTTRTV</sequence>
<evidence type="ECO:0000259" key="2">
    <source>
        <dbReference type="Pfam" id="PF01408"/>
    </source>
</evidence>
<name>A0ABV4H653_9ACTN</name>
<proteinExistence type="predicted"/>
<dbReference type="InterPro" id="IPR050463">
    <property type="entry name" value="Gfo/Idh/MocA_oxidrdct_glycsds"/>
</dbReference>
<dbReference type="InterPro" id="IPR055170">
    <property type="entry name" value="GFO_IDH_MocA-like_dom"/>
</dbReference>
<dbReference type="Gene3D" id="3.40.50.720">
    <property type="entry name" value="NAD(P)-binding Rossmann-like Domain"/>
    <property type="match status" value="1"/>
</dbReference>
<dbReference type="PANTHER" id="PTHR43818">
    <property type="entry name" value="BCDNA.GH03377"/>
    <property type="match status" value="1"/>
</dbReference>
<dbReference type="SUPFAM" id="SSF55347">
    <property type="entry name" value="Glyceraldehyde-3-phosphate dehydrogenase-like, C-terminal domain"/>
    <property type="match status" value="1"/>
</dbReference>
<organism evidence="4 5">
    <name type="scientific">Kineococcus halophytocola</name>
    <dbReference type="NCBI Taxonomy" id="3234027"/>
    <lineage>
        <taxon>Bacteria</taxon>
        <taxon>Bacillati</taxon>
        <taxon>Actinomycetota</taxon>
        <taxon>Actinomycetes</taxon>
        <taxon>Kineosporiales</taxon>
        <taxon>Kineosporiaceae</taxon>
        <taxon>Kineococcus</taxon>
    </lineage>
</organism>
<feature type="domain" description="GFO/IDH/MocA-like oxidoreductase" evidence="3">
    <location>
        <begin position="132"/>
        <end position="265"/>
    </location>
</feature>
<keyword evidence="1" id="KW-0560">Oxidoreductase</keyword>